<dbReference type="KEGG" id="ehi:EHI_096220"/>
<dbReference type="PRINTS" id="PR00449">
    <property type="entry name" value="RASTRNSFRMNG"/>
</dbReference>
<dbReference type="InterPro" id="IPR005225">
    <property type="entry name" value="Small_GTP-bd"/>
</dbReference>
<evidence type="ECO:0000313" key="9">
    <source>
        <dbReference type="Proteomes" id="UP000001926"/>
    </source>
</evidence>
<dbReference type="PANTHER" id="PTHR47977">
    <property type="entry name" value="RAS-RELATED PROTEIN RAB"/>
    <property type="match status" value="1"/>
</dbReference>
<reference evidence="8" key="2">
    <citation type="submission" date="2007-03" db="EMBL/GenBank/DDBJ databases">
        <authorList>
            <person name="Lorenzi H."/>
            <person name="Amedeo P."/>
            <person name="Inman J."/>
            <person name="Schobel S."/>
            <person name="Caler E."/>
        </authorList>
    </citation>
    <scope>GENOME REANNOTATION</scope>
    <source>
        <strain evidence="8">HM-1:IMSS</strain>
    </source>
</reference>
<dbReference type="PROSITE" id="PS51419">
    <property type="entry name" value="RAB"/>
    <property type="match status" value="1"/>
</dbReference>
<evidence type="ECO:0000313" key="8">
    <source>
        <dbReference type="EMBL" id="EAL51508.1"/>
    </source>
</evidence>
<dbReference type="GO" id="GO:0012505">
    <property type="term" value="C:endomembrane system"/>
    <property type="evidence" value="ECO:0007669"/>
    <property type="project" value="UniProtKB-SubCell"/>
</dbReference>
<dbReference type="FunFam" id="3.40.50.300:FF:000586">
    <property type="entry name" value="Rab family GTPase"/>
    <property type="match status" value="1"/>
</dbReference>
<evidence type="ECO:0000256" key="4">
    <source>
        <dbReference type="ARBA" id="ARBA00023134"/>
    </source>
</evidence>
<comment type="subcellular location">
    <subcellularLocation>
        <location evidence="1">Endomembrane system</location>
    </subcellularLocation>
</comment>
<keyword evidence="6" id="KW-0449">Lipoprotein</keyword>
<reference evidence="8" key="1">
    <citation type="journal article" date="2005" name="Nature">
        <title>The genome of the protist parasite Entamoeba histolytica.</title>
        <authorList>
            <person name="Loftus B."/>
            <person name="Anderson I."/>
            <person name="Davies R."/>
            <person name="Alsmark U.C."/>
            <person name="Samuelson J."/>
            <person name="Amedeo P."/>
            <person name="Roncaglia P."/>
            <person name="Berriman M."/>
            <person name="Hirt R.P."/>
            <person name="Mann B.J."/>
            <person name="Nozaki T."/>
            <person name="Suh B."/>
            <person name="Pop M."/>
            <person name="Duchene M."/>
            <person name="Ackers J."/>
            <person name="Tannich E."/>
            <person name="Leippe M."/>
            <person name="Hofer M."/>
            <person name="Bruchhaus I."/>
            <person name="Willhoeft U."/>
            <person name="Bhattacharya A."/>
            <person name="Chillingworth T."/>
            <person name="Churcher C."/>
            <person name="Hance Z."/>
            <person name="Harris B."/>
            <person name="Harris D."/>
            <person name="Jagels K."/>
            <person name="Moule S."/>
            <person name="Mungall K."/>
            <person name="Ormond D."/>
            <person name="Squares R."/>
            <person name="Whitehead S."/>
            <person name="Quail M.A."/>
            <person name="Rabbinowitsch E."/>
            <person name="Norbertczak H."/>
            <person name="Price C."/>
            <person name="Wang Z."/>
            <person name="Guillen N."/>
            <person name="Gilchrist C."/>
            <person name="Stroup S.E."/>
            <person name="Bhattacharya S."/>
            <person name="Lohia A."/>
            <person name="Foster P.G."/>
            <person name="Sicheritz-Ponten T."/>
            <person name="Weber C."/>
            <person name="Singh U."/>
            <person name="Mukherjee C."/>
            <person name="El-Sayed N.M."/>
            <person name="Petri W.A.Jr."/>
            <person name="Clark C.G."/>
            <person name="Embley T.M."/>
            <person name="Barrell B."/>
            <person name="Fraser C.M."/>
            <person name="Hall N."/>
        </authorList>
    </citation>
    <scope>NUCLEOTIDE SEQUENCE [LARGE SCALE GENOMIC DNA]</scope>
    <source>
        <strain evidence="8">HM-1:IMSS</strain>
    </source>
</reference>
<evidence type="ECO:0000256" key="7">
    <source>
        <dbReference type="ARBA" id="ARBA00023289"/>
    </source>
</evidence>
<evidence type="ECO:0000256" key="6">
    <source>
        <dbReference type="ARBA" id="ARBA00023288"/>
    </source>
</evidence>
<comment type="similarity">
    <text evidence="2">Belongs to the small GTPase superfamily. Rho family.</text>
</comment>
<keyword evidence="7" id="KW-0636">Prenylation</keyword>
<dbReference type="OMA" id="HSWLEEA"/>
<dbReference type="PROSITE" id="PS51421">
    <property type="entry name" value="RAS"/>
    <property type="match status" value="1"/>
</dbReference>
<dbReference type="SMART" id="SM00176">
    <property type="entry name" value="RAN"/>
    <property type="match status" value="1"/>
</dbReference>
<dbReference type="Pfam" id="PF00071">
    <property type="entry name" value="Ras"/>
    <property type="match status" value="1"/>
</dbReference>
<dbReference type="EMBL" id="DS571163">
    <property type="protein sequence ID" value="EAL51508.1"/>
    <property type="molecule type" value="Genomic_DNA"/>
</dbReference>
<proteinExistence type="inferred from homology"/>
<evidence type="ECO:0000256" key="3">
    <source>
        <dbReference type="ARBA" id="ARBA00022741"/>
    </source>
</evidence>
<evidence type="ECO:0000256" key="1">
    <source>
        <dbReference type="ARBA" id="ARBA00004308"/>
    </source>
</evidence>
<evidence type="ECO:0000256" key="5">
    <source>
        <dbReference type="ARBA" id="ARBA00023136"/>
    </source>
</evidence>
<dbReference type="GO" id="GO:0003924">
    <property type="term" value="F:GTPase activity"/>
    <property type="evidence" value="ECO:0000318"/>
    <property type="project" value="GO_Central"/>
</dbReference>
<dbReference type="RefSeq" id="XP_656897.1">
    <property type="nucleotide sequence ID" value="XM_651805.1"/>
</dbReference>
<dbReference type="HOGENOM" id="CLU_041217_10_1_1"/>
<organism evidence="8 9">
    <name type="scientific">Entamoeba histolytica (strain ATCC 30459 / HM-1:IMSS / ABRM)</name>
    <dbReference type="NCBI Taxonomy" id="294381"/>
    <lineage>
        <taxon>Eukaryota</taxon>
        <taxon>Amoebozoa</taxon>
        <taxon>Evosea</taxon>
        <taxon>Archamoebae</taxon>
        <taxon>Mastigamoebida</taxon>
        <taxon>Entamoebidae</taxon>
        <taxon>Entamoeba</taxon>
    </lineage>
</organism>
<gene>
    <name evidence="8" type="ORF">EHI_096220</name>
</gene>
<dbReference type="AlphaFoldDB" id="A0A8U0WPN5"/>
<dbReference type="OrthoDB" id="9989112at2759"/>
<dbReference type="SMART" id="SM00177">
    <property type="entry name" value="ARF"/>
    <property type="match status" value="1"/>
</dbReference>
<dbReference type="InterPro" id="IPR001806">
    <property type="entry name" value="Small_GTPase"/>
</dbReference>
<dbReference type="SMART" id="SM00174">
    <property type="entry name" value="RHO"/>
    <property type="match status" value="1"/>
</dbReference>
<keyword evidence="5" id="KW-0472">Membrane</keyword>
<dbReference type="SMART" id="SM00173">
    <property type="entry name" value="RAS"/>
    <property type="match status" value="1"/>
</dbReference>
<dbReference type="GeneID" id="3411300"/>
<keyword evidence="4" id="KW-0342">GTP-binding</keyword>
<dbReference type="GO" id="GO:0005525">
    <property type="term" value="F:GTP binding"/>
    <property type="evidence" value="ECO:0000318"/>
    <property type="project" value="GO_Central"/>
</dbReference>
<name>A0A8U0WPN5_ENTH1</name>
<keyword evidence="9" id="KW-1185">Reference proteome</keyword>
<dbReference type="SUPFAM" id="SSF52540">
    <property type="entry name" value="P-loop containing nucleoside triphosphate hydrolases"/>
    <property type="match status" value="1"/>
</dbReference>
<evidence type="ECO:0000256" key="2">
    <source>
        <dbReference type="ARBA" id="ARBA00010142"/>
    </source>
</evidence>
<accession>A0A8U0WPN5</accession>
<dbReference type="SMART" id="SM00175">
    <property type="entry name" value="RAB"/>
    <property type="match status" value="1"/>
</dbReference>
<keyword evidence="3" id="KW-0547">Nucleotide-binding</keyword>
<dbReference type="PROSITE" id="PS51420">
    <property type="entry name" value="RHO"/>
    <property type="match status" value="1"/>
</dbReference>
<protein>
    <submittedName>
        <fullName evidence="8">Rab family GTPase</fullName>
    </submittedName>
</protein>
<sequence length="203" mass="22977">MSSHQYDFLFKILIVGDSGVGKTAILQRYCNNTFDERYISTIGVDFKPMILNVGERTIKLQIWDTAGQERFMNITAAYFRNTTAVIIVYDVNNRDSLSKVYSWYGEVNEKTTQQNPVIFLVGNKKDENLNSLIDIEEAKNIASKLGNIKVMECSAKDNIGIKELFGSLVDTILEKIDNNSYLPKESQYVDGLTIGEKKESNCC</sequence>
<dbReference type="GO" id="GO:0016192">
    <property type="term" value="P:vesicle-mediated transport"/>
    <property type="evidence" value="ECO:0000318"/>
    <property type="project" value="GO_Central"/>
</dbReference>
<dbReference type="InterPro" id="IPR050227">
    <property type="entry name" value="Rab"/>
</dbReference>
<dbReference type="CDD" id="cd00154">
    <property type="entry name" value="Rab"/>
    <property type="match status" value="1"/>
</dbReference>
<dbReference type="Gene3D" id="3.40.50.300">
    <property type="entry name" value="P-loop containing nucleotide triphosphate hydrolases"/>
    <property type="match status" value="1"/>
</dbReference>
<dbReference type="NCBIfam" id="TIGR00231">
    <property type="entry name" value="small_GTP"/>
    <property type="match status" value="1"/>
</dbReference>
<dbReference type="InterPro" id="IPR027417">
    <property type="entry name" value="P-loop_NTPase"/>
</dbReference>
<dbReference type="Proteomes" id="UP000001926">
    <property type="component" value="Partially assembled WGS sequence"/>
</dbReference>